<feature type="domain" description="GYF" evidence="3">
    <location>
        <begin position="573"/>
        <end position="624"/>
    </location>
</feature>
<feature type="region of interest" description="Disordered" evidence="2">
    <location>
        <begin position="197"/>
        <end position="300"/>
    </location>
</feature>
<organism evidence="4 5">
    <name type="scientific">Hibiscus sabdariffa</name>
    <name type="common">roselle</name>
    <dbReference type="NCBI Taxonomy" id="183260"/>
    <lineage>
        <taxon>Eukaryota</taxon>
        <taxon>Viridiplantae</taxon>
        <taxon>Streptophyta</taxon>
        <taxon>Embryophyta</taxon>
        <taxon>Tracheophyta</taxon>
        <taxon>Spermatophyta</taxon>
        <taxon>Magnoliopsida</taxon>
        <taxon>eudicotyledons</taxon>
        <taxon>Gunneridae</taxon>
        <taxon>Pentapetalae</taxon>
        <taxon>rosids</taxon>
        <taxon>malvids</taxon>
        <taxon>Malvales</taxon>
        <taxon>Malvaceae</taxon>
        <taxon>Malvoideae</taxon>
        <taxon>Hibiscus</taxon>
    </lineage>
</organism>
<sequence>MYLVAEPLGACLAFSDAARYPDIDLVLVWSNPGPKDGSQIWSQIAPFAAVGEDDFSESSMADGKLDLPDDLLPSKIGSDHSSKGWDVNSEEKGLTRSLDEAKDQPNSESSIPLSPQWLYSKVVDAKMLPAGVSADTRAANLSHGVSGDPNLKDSWRLDGSQDKKEWRRAASDLETTRHWREEERETSLLGRRDLRKEDRRTDISSTGQDVNSRGSGLESRRENKWSSRWGLEDKEKDSRNEKRTDAKKEDASSEKQAIASGGRLASENDSRDKWRPRHRLEVHSGGSASHRSAPGFSLERGRMERSNVGFTAGRGKPPSVSVIGALPVDKIKTFNAYCYPRGKLLDIYRKQKAAPNFDTLPDEMDHSSTITQKEIVEPLAFVPPYAEEEALLGDIWKGKTTSSDVICDSFRDTSEEKQCFSVNRENSVESSEKAAVSNNYQGYHAETFHVSDSQMIMTKEMNSSKGGQRYMPPSGIDLTDALGSVKEIDVSTNYMDGLKSFDNRPVADMKMEKDSTVKDNVSSVQFGVGGDIPEGSSSLFCFQSLQPTLGRSQINAKGNNEAHSLESITPPEELSLCYLDPQGVIQGPYLGIDIISWFEQGYFGTDLPVRLEDAPDGSPFQELGEVMPHLMTNSGSASSVSAITRMQVPDRFEGSLEETISSASAPELKGSAIGHEQQQFLSAFETSGTNFQLRGHSQSFHSEHQFPEDQKLRKFAAAHADEIIFPVRPGSSGAETLKVPAEIQDPSVNPASHLSIANEFSKTSVPTTQGDELLPEAWPNDYRRNAQFDANIHPGSTGSQPLSHSEQEHNGFQEKNHFFHPLPHSTGFDVEHSHNFDLMQSKNLNQQQSIHHSSPDMEHLLELHFEQQRQQRQLELQLQQKQQFELHQLQQQQQLEFQRRQQQQLELQLRQQRQLELQRRQQQQQLEIQRQQHHLEIQRKQQQQQLRHHQIKLLQQLEQQHLQQQHSQAQQLLLDQLLHHQISDPGYGQHIPDTARDSILDQVHLQRHLLNELQQSSHASGHLDSSLEQIIQANQSAAQVQQADFLDFMSHVKFGNMLPTEHQLRLQQEQFQARQLSRALSQQQLEMEGSRQHAGSWSVDEVGPFVRNPSIHPQAQSMGLNDSDLHQKRFSSLEEQFSNFKRNHALQEQQQRGAFDPNASAFARLTLSAPAPGMNVDDLNSLDLSEHLYMHSNNQRVPFSSGNHSLGRQISGDVYTSHPDSYQSRQNGQLENSWVEKQMQQLSLAADLQRRESEVDSRSCTSAGGFHENSKKALMDLLHQKQSIQSMQSSEVDDHYSISSSRGRETFWPVPEPQTSNLLFNHSTDQEHHVNSSFSEGPLNSASFAEEQSFMLGSGDPFSSSYAGTGLTAKSAVSGSEDNVLESVETTLDCGDPQRRTHIRHGSLSSGGNGRLYRNEIGLDKPVGEDPSNDRLMSVMPKGRDKVSSSQDVFSDQNTVPFLNLRNSTSLSTRAKRSIETEATAKKDAVVRTSSFNDAAVSEASSFMEILKKPVHFYETEAAAFEPTSDAASQAPRSGKKKGKKGRQIDPSLLGFKVTSNRILMGTYGPWLRATPNGKKTGGKSYVKDYVVANPKRSQDDNPELRHIDQASAQKVNCKVHCNPELAQMEDCKDGRKSYEYPKEVNAACNSSKSQDLGDSEIALESTPSIETMESVTINGMFEKGPSPIQPEKLQSTPTGTAQLKWLSFYPPS</sequence>
<feature type="compositionally biased region" description="Basic and acidic residues" evidence="2">
    <location>
        <begin position="218"/>
        <end position="253"/>
    </location>
</feature>
<feature type="coiled-coil region" evidence="1">
    <location>
        <begin position="895"/>
        <end position="960"/>
    </location>
</feature>
<dbReference type="PANTHER" id="PTHR46992:SF1">
    <property type="entry name" value="GYF DOMAIN-CONTAINING PROTEIN"/>
    <property type="match status" value="1"/>
</dbReference>
<feature type="region of interest" description="Disordered" evidence="2">
    <location>
        <begin position="58"/>
        <end position="112"/>
    </location>
</feature>
<dbReference type="SMART" id="SM00444">
    <property type="entry name" value="GYF"/>
    <property type="match status" value="1"/>
</dbReference>
<feature type="region of interest" description="Disordered" evidence="2">
    <location>
        <begin position="141"/>
        <end position="173"/>
    </location>
</feature>
<protein>
    <recommendedName>
        <fullName evidence="3">GYF domain-containing protein</fullName>
    </recommendedName>
</protein>
<feature type="compositionally biased region" description="Polar residues" evidence="2">
    <location>
        <begin position="1199"/>
        <end position="1208"/>
    </location>
</feature>
<comment type="caution">
    <text evidence="4">The sequence shown here is derived from an EMBL/GenBank/DDBJ whole genome shotgun (WGS) entry which is preliminary data.</text>
</comment>
<dbReference type="EMBL" id="JBBPBN010000004">
    <property type="protein sequence ID" value="KAK9040340.1"/>
    <property type="molecule type" value="Genomic_DNA"/>
</dbReference>
<keyword evidence="5" id="KW-1185">Reference proteome</keyword>
<feature type="compositionally biased region" description="Polar residues" evidence="2">
    <location>
        <begin position="1218"/>
        <end position="1229"/>
    </location>
</feature>
<feature type="compositionally biased region" description="Basic and acidic residues" evidence="2">
    <location>
        <begin position="77"/>
        <end position="105"/>
    </location>
</feature>
<name>A0ABR2TSK2_9ROSI</name>
<evidence type="ECO:0000313" key="4">
    <source>
        <dbReference type="EMBL" id="KAK9040340.1"/>
    </source>
</evidence>
<dbReference type="InterPro" id="IPR035445">
    <property type="entry name" value="GYF-like_dom_sf"/>
</dbReference>
<accession>A0ABR2TSK2</accession>
<dbReference type="PROSITE" id="PS50829">
    <property type="entry name" value="GYF"/>
    <property type="match status" value="1"/>
</dbReference>
<evidence type="ECO:0000256" key="1">
    <source>
        <dbReference type="SAM" id="Coils"/>
    </source>
</evidence>
<reference evidence="4 5" key="1">
    <citation type="journal article" date="2024" name="G3 (Bethesda)">
        <title>Genome assembly of Hibiscus sabdariffa L. provides insights into metabolisms of medicinal natural products.</title>
        <authorList>
            <person name="Kim T."/>
        </authorList>
    </citation>
    <scope>NUCLEOTIDE SEQUENCE [LARGE SCALE GENOMIC DNA]</scope>
    <source>
        <strain evidence="4">TK-2024</strain>
        <tissue evidence="4">Old leaves</tissue>
    </source>
</reference>
<evidence type="ECO:0000259" key="3">
    <source>
        <dbReference type="PROSITE" id="PS50829"/>
    </source>
</evidence>
<feature type="region of interest" description="Disordered" evidence="2">
    <location>
        <begin position="790"/>
        <end position="809"/>
    </location>
</feature>
<dbReference type="Proteomes" id="UP001396334">
    <property type="component" value="Unassembled WGS sequence"/>
</dbReference>
<dbReference type="Gene3D" id="3.30.1490.40">
    <property type="match status" value="1"/>
</dbReference>
<feature type="compositionally biased region" description="Polar residues" evidence="2">
    <location>
        <begin position="203"/>
        <end position="214"/>
    </location>
</feature>
<dbReference type="SUPFAM" id="SSF55277">
    <property type="entry name" value="GYF domain"/>
    <property type="match status" value="1"/>
</dbReference>
<evidence type="ECO:0000313" key="5">
    <source>
        <dbReference type="Proteomes" id="UP001396334"/>
    </source>
</evidence>
<keyword evidence="1" id="KW-0175">Coiled coil</keyword>
<dbReference type="InterPro" id="IPR003169">
    <property type="entry name" value="GYF"/>
</dbReference>
<feature type="compositionally biased region" description="Polar residues" evidence="2">
    <location>
        <begin position="794"/>
        <end position="804"/>
    </location>
</feature>
<feature type="region of interest" description="Disordered" evidence="2">
    <location>
        <begin position="1199"/>
        <end position="1229"/>
    </location>
</feature>
<dbReference type="Pfam" id="PF02213">
    <property type="entry name" value="GYF"/>
    <property type="match status" value="1"/>
</dbReference>
<gene>
    <name evidence="4" type="ORF">V6N11_015508</name>
</gene>
<feature type="region of interest" description="Disordered" evidence="2">
    <location>
        <begin position="1522"/>
        <end position="1547"/>
    </location>
</feature>
<dbReference type="PANTHER" id="PTHR46992">
    <property type="entry name" value="GYF DOMAIN-CONTAINING PROTEIN"/>
    <property type="match status" value="1"/>
</dbReference>
<evidence type="ECO:0000256" key="2">
    <source>
        <dbReference type="SAM" id="MobiDB-lite"/>
    </source>
</evidence>
<feature type="compositionally biased region" description="Basic and acidic residues" evidence="2">
    <location>
        <begin position="150"/>
        <end position="173"/>
    </location>
</feature>
<feature type="region of interest" description="Disordered" evidence="2">
    <location>
        <begin position="1677"/>
        <end position="1696"/>
    </location>
</feature>
<proteinExistence type="predicted"/>